<organism evidence="1 2">
    <name type="scientific">Zosterops borbonicus</name>
    <dbReference type="NCBI Taxonomy" id="364589"/>
    <lineage>
        <taxon>Eukaryota</taxon>
        <taxon>Metazoa</taxon>
        <taxon>Chordata</taxon>
        <taxon>Craniata</taxon>
        <taxon>Vertebrata</taxon>
        <taxon>Euteleostomi</taxon>
        <taxon>Archelosauria</taxon>
        <taxon>Archosauria</taxon>
        <taxon>Dinosauria</taxon>
        <taxon>Saurischia</taxon>
        <taxon>Theropoda</taxon>
        <taxon>Coelurosauria</taxon>
        <taxon>Aves</taxon>
        <taxon>Neognathae</taxon>
        <taxon>Neoaves</taxon>
        <taxon>Telluraves</taxon>
        <taxon>Australaves</taxon>
        <taxon>Passeriformes</taxon>
        <taxon>Sylvioidea</taxon>
        <taxon>Zosteropidae</taxon>
        <taxon>Zosterops</taxon>
    </lineage>
</organism>
<evidence type="ECO:0000313" key="2">
    <source>
        <dbReference type="Proteomes" id="UP000796761"/>
    </source>
</evidence>
<dbReference type="Proteomes" id="UP000796761">
    <property type="component" value="Unassembled WGS sequence"/>
</dbReference>
<sequence>MVVPLYLALVRLHLKSSVQFWTPDCKKDIEGLEHVQRRATELVKGLEHKSFEEQLRDLEVFSQEKRPRCDLIALYNHVKGGCSQVRVSLFSQVTSDRMKGNSLKLHQEECWILGRIPSLTGWSGFETGCPGK</sequence>
<dbReference type="OrthoDB" id="276744at2759"/>
<reference evidence="1" key="1">
    <citation type="submission" date="2019-04" db="EMBL/GenBank/DDBJ databases">
        <title>Genome assembly of Zosterops borbonicus 15179.</title>
        <authorList>
            <person name="Leroy T."/>
            <person name="Anselmetti Y."/>
            <person name="Tilak M.-K."/>
            <person name="Nabholz B."/>
        </authorList>
    </citation>
    <scope>NUCLEOTIDE SEQUENCE</scope>
    <source>
        <strain evidence="1">HGM_15179</strain>
        <tissue evidence="1">Muscle</tissue>
    </source>
</reference>
<accession>A0A8K1GD18</accession>
<protein>
    <submittedName>
        <fullName evidence="1">Uncharacterized protein</fullName>
    </submittedName>
</protein>
<name>A0A8K1GD18_9PASS</name>
<gene>
    <name evidence="1" type="ORF">HGM15179_010669</name>
</gene>
<proteinExistence type="predicted"/>
<dbReference type="AlphaFoldDB" id="A0A8K1GD18"/>
<keyword evidence="2" id="KW-1185">Reference proteome</keyword>
<dbReference type="EMBL" id="SWJQ01000312">
    <property type="protein sequence ID" value="TRZ16446.1"/>
    <property type="molecule type" value="Genomic_DNA"/>
</dbReference>
<comment type="caution">
    <text evidence="1">The sequence shown here is derived from an EMBL/GenBank/DDBJ whole genome shotgun (WGS) entry which is preliminary data.</text>
</comment>
<evidence type="ECO:0000313" key="1">
    <source>
        <dbReference type="EMBL" id="TRZ16446.1"/>
    </source>
</evidence>